<dbReference type="Gene3D" id="2.60.110.10">
    <property type="entry name" value="Thaumatin"/>
    <property type="match status" value="1"/>
</dbReference>
<dbReference type="PANTHER" id="PTHR31013">
    <property type="entry name" value="THAUMATIN FAMILY PROTEIN-RELATED"/>
    <property type="match status" value="1"/>
</dbReference>
<dbReference type="PANTHER" id="PTHR31013:SF2">
    <property type="entry name" value="THAUMATIN-LIKE PROTEIN"/>
    <property type="match status" value="1"/>
</dbReference>
<dbReference type="PROSITE" id="PS51367">
    <property type="entry name" value="THAUMATIN_2"/>
    <property type="match status" value="1"/>
</dbReference>
<dbReference type="SMART" id="SM00205">
    <property type="entry name" value="THN"/>
    <property type="match status" value="1"/>
</dbReference>
<dbReference type="Proteomes" id="UP000186817">
    <property type="component" value="Unassembled WGS sequence"/>
</dbReference>
<proteinExistence type="predicted"/>
<dbReference type="SUPFAM" id="SSF49870">
    <property type="entry name" value="Osmotin, thaumatin-like protein"/>
    <property type="match status" value="1"/>
</dbReference>
<gene>
    <name evidence="1" type="ORF">AK812_SmicGene7301</name>
</gene>
<dbReference type="Pfam" id="PF00314">
    <property type="entry name" value="Thaumatin"/>
    <property type="match status" value="1"/>
</dbReference>
<dbReference type="PROSITE" id="PS51257">
    <property type="entry name" value="PROKAR_LIPOPROTEIN"/>
    <property type="match status" value="1"/>
</dbReference>
<organism evidence="1 2">
    <name type="scientific">Symbiodinium microadriaticum</name>
    <name type="common">Dinoflagellate</name>
    <name type="synonym">Zooxanthella microadriatica</name>
    <dbReference type="NCBI Taxonomy" id="2951"/>
    <lineage>
        <taxon>Eukaryota</taxon>
        <taxon>Sar</taxon>
        <taxon>Alveolata</taxon>
        <taxon>Dinophyceae</taxon>
        <taxon>Suessiales</taxon>
        <taxon>Symbiodiniaceae</taxon>
        <taxon>Symbiodinium</taxon>
    </lineage>
</organism>
<name>A0A1Q9ENU0_SYMMI</name>
<accession>A0A1Q9ENU0</accession>
<dbReference type="OrthoDB" id="10267197at2759"/>
<reference evidence="1 2" key="1">
    <citation type="submission" date="2016-02" db="EMBL/GenBank/DDBJ databases">
        <title>Genome analysis of coral dinoflagellate symbionts highlights evolutionary adaptations to a symbiotic lifestyle.</title>
        <authorList>
            <person name="Aranda M."/>
            <person name="Li Y."/>
            <person name="Liew Y.J."/>
            <person name="Baumgarten S."/>
            <person name="Simakov O."/>
            <person name="Wilson M."/>
            <person name="Piel J."/>
            <person name="Ashoor H."/>
            <person name="Bougouffa S."/>
            <person name="Bajic V.B."/>
            <person name="Ryu T."/>
            <person name="Ravasi T."/>
            <person name="Bayer T."/>
            <person name="Micklem G."/>
            <person name="Kim H."/>
            <person name="Bhak J."/>
            <person name="Lajeunesse T.C."/>
            <person name="Voolstra C.R."/>
        </authorList>
    </citation>
    <scope>NUCLEOTIDE SEQUENCE [LARGE SCALE GENOMIC DNA]</scope>
    <source>
        <strain evidence="1 2">CCMP2467</strain>
    </source>
</reference>
<dbReference type="InterPro" id="IPR037176">
    <property type="entry name" value="Osmotin/thaumatin-like_sf"/>
</dbReference>
<dbReference type="EMBL" id="LSRX01000103">
    <property type="protein sequence ID" value="OLQ09099.1"/>
    <property type="molecule type" value="Genomic_DNA"/>
</dbReference>
<evidence type="ECO:0000313" key="2">
    <source>
        <dbReference type="Proteomes" id="UP000186817"/>
    </source>
</evidence>
<protein>
    <submittedName>
        <fullName evidence="1">Pathogenesis-related protein 5</fullName>
    </submittedName>
</protein>
<dbReference type="InterPro" id="IPR001938">
    <property type="entry name" value="Thaumatin"/>
</dbReference>
<sequence length="370" mass="39301">MRNDSHNERHFGKMACHRPGLLAMLILLGFGLQGCKNLKEIEPGESVLSLPPPVTPIPLAVLPLVTPAPLSLQPLPPLPPVQPAQIAPEQPALSAAVAKPRLVVWNNCSTLPIWIASSGNVPPPATRNVRILPGQSYSFYIPDAGLSSTRFWPKAWCDDLGQKCTLGSSGGDGQDCPAGGCAPPIDSKFEASFGAVGVDCAKDNKGCDWWDTSAVDGYSLPFKLEVDSQCPQAKKIDCLGLSFAECPAVENLGSVGKQDLRVVDHVSSKVVGCYSPCGKLTYSNWGNKVGQHAPDSDVAKMYCCPTPPVSPQQCRAGPVEKSAFVKLIHQKCKNVYGYAYDDAVGLQVCPAGTTYTWTLGCPTATEVVLG</sequence>
<comment type="caution">
    <text evidence="1">The sequence shown here is derived from an EMBL/GenBank/DDBJ whole genome shotgun (WGS) entry which is preliminary data.</text>
</comment>
<keyword evidence="2" id="KW-1185">Reference proteome</keyword>
<evidence type="ECO:0000313" key="1">
    <source>
        <dbReference type="EMBL" id="OLQ09099.1"/>
    </source>
</evidence>
<dbReference type="OMA" id="ACWPTAY"/>
<dbReference type="AlphaFoldDB" id="A0A1Q9ENU0"/>